<feature type="chain" id="PRO_5004508507" description="TIGR03503 family protein" evidence="2">
    <location>
        <begin position="19"/>
        <end position="388"/>
    </location>
</feature>
<keyword evidence="1" id="KW-1133">Transmembrane helix</keyword>
<proteinExistence type="predicted"/>
<dbReference type="NCBIfam" id="TIGR03503">
    <property type="entry name" value="TIGR03503 family protein"/>
    <property type="match status" value="1"/>
</dbReference>
<comment type="caution">
    <text evidence="3">The sequence shown here is derived from an EMBL/GenBank/DDBJ whole genome shotgun (WGS) entry which is preliminary data.</text>
</comment>
<dbReference type="RefSeq" id="WP_016503914.1">
    <property type="nucleotide sequence ID" value="NZ_AMSD01000002.1"/>
</dbReference>
<dbReference type="PATRIC" id="fig|1236703.3.peg.590"/>
<feature type="signal peptide" evidence="2">
    <location>
        <begin position="1"/>
        <end position="18"/>
    </location>
</feature>
<organism evidence="3 4">
    <name type="scientific">Candidatus Photodesmus katoptron Akat1</name>
    <dbReference type="NCBI Taxonomy" id="1236703"/>
    <lineage>
        <taxon>Bacteria</taxon>
        <taxon>Pseudomonadati</taxon>
        <taxon>Pseudomonadota</taxon>
        <taxon>Gammaproteobacteria</taxon>
        <taxon>Vibrionales</taxon>
        <taxon>Vibrionaceae</taxon>
        <taxon>Candidatus Photodesmus</taxon>
    </lineage>
</organism>
<dbReference type="InterPro" id="IPR020010">
    <property type="entry name" value="CHP03503"/>
</dbReference>
<dbReference type="eggNOG" id="COG2304">
    <property type="taxonomic scope" value="Bacteria"/>
</dbReference>
<dbReference type="AlphaFoldDB" id="S3DFX9"/>
<gene>
    <name evidence="3" type="ORF">O1U_0582</name>
</gene>
<dbReference type="EMBL" id="AMSD01000002">
    <property type="protein sequence ID" value="EPE37282.1"/>
    <property type="molecule type" value="Genomic_DNA"/>
</dbReference>
<name>S3DFX9_9GAMM</name>
<protein>
    <recommendedName>
        <fullName evidence="5">TIGR03503 family protein</fullName>
    </recommendedName>
</protein>
<dbReference type="Proteomes" id="UP000053688">
    <property type="component" value="Unassembled WGS sequence"/>
</dbReference>
<sequence>MRLIVLLKILFFISNSFSNEISSSISLLNNRFRVDPAIKQITFIIYRTELTQPVILIRPDGKKYYSWKKHKNVHWYHTSDMDIISIDKPMPGPWQAIGKVTPKNKIKLISNLTIETDPLPSHFFNGETIKFTARLLNDRKPLLLEDFLEELNLNITFTKFLEKKIFLFKKKAQSAPKIIEQFSDDGRGLDEYPRDGVFTVPLLIKAKPGKYKVRITSGNGIFLRAREQETFIYPNPIQIKFIQSEQEETPHRIVFSGKNGTIVPGSLAASITYHNKKKNTITTIQGMAKNEDTKLTIELENKKNIRWYGHVYANDIESNRPLSFIIPEQNQSILQTEEQKENNKIGIKVESEKKIKHARNIIVIIVGNSITILLGLTCWFFLSREQKK</sequence>
<evidence type="ECO:0000256" key="1">
    <source>
        <dbReference type="SAM" id="Phobius"/>
    </source>
</evidence>
<keyword evidence="2" id="KW-0732">Signal</keyword>
<keyword evidence="1" id="KW-0472">Membrane</keyword>
<accession>S3DFX9</accession>
<evidence type="ECO:0000313" key="3">
    <source>
        <dbReference type="EMBL" id="EPE37282.1"/>
    </source>
</evidence>
<keyword evidence="4" id="KW-1185">Reference proteome</keyword>
<evidence type="ECO:0000256" key="2">
    <source>
        <dbReference type="SAM" id="SignalP"/>
    </source>
</evidence>
<keyword evidence="1" id="KW-0812">Transmembrane</keyword>
<dbReference type="STRING" id="28176.CF66_9084"/>
<reference evidence="3 4" key="1">
    <citation type="journal article" date="2014" name="Environ. Microbiol.">
        <title>Genomic signatures of obligate host dependence in the luminous bacterial symbiont of a vertebrate.</title>
        <authorList>
            <person name="Hendry T.A."/>
            <person name="de Wet J.R."/>
            <person name="Dunlap P.V."/>
        </authorList>
    </citation>
    <scope>NUCLEOTIDE SEQUENCE [LARGE SCALE GENOMIC DNA]</scope>
    <source>
        <strain evidence="3 4">Akat1</strain>
    </source>
</reference>
<feature type="transmembrane region" description="Helical" evidence="1">
    <location>
        <begin position="361"/>
        <end position="382"/>
    </location>
</feature>
<evidence type="ECO:0000313" key="4">
    <source>
        <dbReference type="Proteomes" id="UP000053688"/>
    </source>
</evidence>
<evidence type="ECO:0008006" key="5">
    <source>
        <dbReference type="Google" id="ProtNLM"/>
    </source>
</evidence>